<name>A0ABQ2HXJ4_9PSEU</name>
<reference evidence="2" key="1">
    <citation type="journal article" date="2019" name="Int. J. Syst. Evol. Microbiol.">
        <title>The Global Catalogue of Microorganisms (GCM) 10K type strain sequencing project: providing services to taxonomists for standard genome sequencing and annotation.</title>
        <authorList>
            <consortium name="The Broad Institute Genomics Platform"/>
            <consortium name="The Broad Institute Genome Sequencing Center for Infectious Disease"/>
            <person name="Wu L."/>
            <person name="Ma J."/>
        </authorList>
    </citation>
    <scope>NUCLEOTIDE SEQUENCE [LARGE SCALE GENOMIC DNA]</scope>
    <source>
        <strain evidence="2">CGMCC 4.7319</strain>
    </source>
</reference>
<evidence type="ECO:0000313" key="1">
    <source>
        <dbReference type="EMBL" id="GGM93714.1"/>
    </source>
</evidence>
<proteinExistence type="predicted"/>
<sequence length="46" mass="4793">MLSDVALTDPSAIQVGHGEAHWVTDTELGNLDLRPTALATACASMI</sequence>
<accession>A0ABQ2HXJ4</accession>
<comment type="caution">
    <text evidence="1">The sequence shown here is derived from an EMBL/GenBank/DDBJ whole genome shotgun (WGS) entry which is preliminary data.</text>
</comment>
<dbReference type="RefSeq" id="WP_189155695.1">
    <property type="nucleotide sequence ID" value="NZ_BMNC01000004.1"/>
</dbReference>
<protein>
    <submittedName>
        <fullName evidence="1">Uncharacterized protein</fullName>
    </submittedName>
</protein>
<dbReference type="Proteomes" id="UP000597656">
    <property type="component" value="Unassembled WGS sequence"/>
</dbReference>
<keyword evidence="2" id="KW-1185">Reference proteome</keyword>
<dbReference type="EMBL" id="BMNC01000004">
    <property type="protein sequence ID" value="GGM93714.1"/>
    <property type="molecule type" value="Genomic_DNA"/>
</dbReference>
<gene>
    <name evidence="1" type="ORF">GCM10011609_33970</name>
</gene>
<evidence type="ECO:0000313" key="2">
    <source>
        <dbReference type="Proteomes" id="UP000597656"/>
    </source>
</evidence>
<organism evidence="1 2">
    <name type="scientific">Lentzea pudingi</name>
    <dbReference type="NCBI Taxonomy" id="1789439"/>
    <lineage>
        <taxon>Bacteria</taxon>
        <taxon>Bacillati</taxon>
        <taxon>Actinomycetota</taxon>
        <taxon>Actinomycetes</taxon>
        <taxon>Pseudonocardiales</taxon>
        <taxon>Pseudonocardiaceae</taxon>
        <taxon>Lentzea</taxon>
    </lineage>
</organism>